<evidence type="ECO:0000256" key="1">
    <source>
        <dbReference type="ARBA" id="ARBA00022676"/>
    </source>
</evidence>
<dbReference type="InterPro" id="IPR001173">
    <property type="entry name" value="Glyco_trans_2-like"/>
</dbReference>
<gene>
    <name evidence="4" type="ORF">D7V78_07025</name>
</gene>
<sequence length="327" mass="38824">MYKLSIVVPIYMVENYIERCAISLFQQTLSDVEFIFIDDRSPDKSVDVLKQVISNFTSLQDSIRIVEHPNNRGSAAARITGIKQARGEYIAFCDSDDWVDSNLYEQMYEVAKRNDADLVYCNFKMEYLSKTKVADLPKKQNVDDYIRFMMMGAIPFYSWIRLYRKNILQERVDELYQLGINMWEDVLMNMRLSFCLKQIAFCPVAGYHYNQCNLNSYTFVRSEQSQRNILEVVRLVSLVVEKWQIFMFPLSCFRLNALYSISSHSSIEDLKKMNWPYSVEDNRCIWKHPIMSVDNKLFLTLLSFRLYKTAYIYMRIKRKIKNIILFK</sequence>
<evidence type="ECO:0000313" key="4">
    <source>
        <dbReference type="EMBL" id="RLT73981.1"/>
    </source>
</evidence>
<evidence type="ECO:0000259" key="3">
    <source>
        <dbReference type="Pfam" id="PF00535"/>
    </source>
</evidence>
<accession>A0A3L7ZRR4</accession>
<dbReference type="RefSeq" id="WP_121735605.1">
    <property type="nucleotide sequence ID" value="NZ_QXXG01000009.1"/>
</dbReference>
<comment type="caution">
    <text evidence="4">The sequence shown here is derived from an EMBL/GenBank/DDBJ whole genome shotgun (WGS) entry which is preliminary data.</text>
</comment>
<dbReference type="AlphaFoldDB" id="A0A3L7ZRR4"/>
<evidence type="ECO:0000313" key="5">
    <source>
        <dbReference type="Proteomes" id="UP000278164"/>
    </source>
</evidence>
<protein>
    <submittedName>
        <fullName evidence="4">Glycosyltransferase family 2 protein</fullName>
    </submittedName>
</protein>
<dbReference type="InterPro" id="IPR029044">
    <property type="entry name" value="Nucleotide-diphossugar_trans"/>
</dbReference>
<dbReference type="PANTHER" id="PTHR22916:SF51">
    <property type="entry name" value="GLYCOSYLTRANSFERASE EPSH-RELATED"/>
    <property type="match status" value="1"/>
</dbReference>
<dbReference type="Gene3D" id="3.90.550.10">
    <property type="entry name" value="Spore Coat Polysaccharide Biosynthesis Protein SpsA, Chain A"/>
    <property type="match status" value="1"/>
</dbReference>
<dbReference type="CDD" id="cd00761">
    <property type="entry name" value="Glyco_tranf_GTA_type"/>
    <property type="match status" value="1"/>
</dbReference>
<dbReference type="OrthoDB" id="1114838at2"/>
<dbReference type="Proteomes" id="UP000278164">
    <property type="component" value="Unassembled WGS sequence"/>
</dbReference>
<keyword evidence="2 4" id="KW-0808">Transferase</keyword>
<reference evidence="4 5" key="1">
    <citation type="submission" date="2018-09" db="EMBL/GenBank/DDBJ databases">
        <title>Murine metabolic-syndrome-specific gut microbial biobank.</title>
        <authorList>
            <person name="Liu C."/>
        </authorList>
    </citation>
    <scope>NUCLEOTIDE SEQUENCE [LARGE SCALE GENOMIC DNA]</scope>
    <source>
        <strain evidence="4 5">8-P5</strain>
    </source>
</reference>
<dbReference type="Pfam" id="PF00535">
    <property type="entry name" value="Glycos_transf_2"/>
    <property type="match status" value="1"/>
</dbReference>
<organism evidence="4 5">
    <name type="scientific">Parabacteroides distasonis</name>
    <dbReference type="NCBI Taxonomy" id="823"/>
    <lineage>
        <taxon>Bacteria</taxon>
        <taxon>Pseudomonadati</taxon>
        <taxon>Bacteroidota</taxon>
        <taxon>Bacteroidia</taxon>
        <taxon>Bacteroidales</taxon>
        <taxon>Tannerellaceae</taxon>
        <taxon>Parabacteroides</taxon>
    </lineage>
</organism>
<keyword evidence="1" id="KW-0328">Glycosyltransferase</keyword>
<dbReference type="EMBL" id="RAYI01000011">
    <property type="protein sequence ID" value="RLT73981.1"/>
    <property type="molecule type" value="Genomic_DNA"/>
</dbReference>
<feature type="domain" description="Glycosyltransferase 2-like" evidence="3">
    <location>
        <begin position="5"/>
        <end position="131"/>
    </location>
</feature>
<evidence type="ECO:0000256" key="2">
    <source>
        <dbReference type="ARBA" id="ARBA00022679"/>
    </source>
</evidence>
<name>A0A3L7ZRR4_PARDI</name>
<dbReference type="PANTHER" id="PTHR22916">
    <property type="entry name" value="GLYCOSYLTRANSFERASE"/>
    <property type="match status" value="1"/>
</dbReference>
<proteinExistence type="predicted"/>
<dbReference type="SUPFAM" id="SSF53448">
    <property type="entry name" value="Nucleotide-diphospho-sugar transferases"/>
    <property type="match status" value="1"/>
</dbReference>
<dbReference type="GO" id="GO:0016758">
    <property type="term" value="F:hexosyltransferase activity"/>
    <property type="evidence" value="ECO:0007669"/>
    <property type="project" value="UniProtKB-ARBA"/>
</dbReference>